<reference evidence="1" key="1">
    <citation type="journal article" date="2021" name="Proc. Natl. Acad. Sci. U.S.A.">
        <title>A Catalog of Tens of Thousands of Viruses from Human Metagenomes Reveals Hidden Associations with Chronic Diseases.</title>
        <authorList>
            <person name="Tisza M.J."/>
            <person name="Buck C.B."/>
        </authorList>
    </citation>
    <scope>NUCLEOTIDE SEQUENCE</scope>
    <source>
        <strain evidence="1">CtnzH2</strain>
    </source>
</reference>
<proteinExistence type="predicted"/>
<sequence length="145" mass="16137">MKLKTAKGTYEIVSANHENGKLNIVFENQSCEALQDIFSVKNDLARLEIYDHDERTSIITEYVVLERVVLEDNHATVVLGRESDDYSQRVTDLASKLAEASATASEMAETVTATNKTVDGNTTDIQKLAADMDYLAMQMEVTLDE</sequence>
<organism evidence="1">
    <name type="scientific">Myoviridae sp. ctnzH2</name>
    <dbReference type="NCBI Taxonomy" id="2827707"/>
    <lineage>
        <taxon>Viruses</taxon>
        <taxon>Duplodnaviria</taxon>
        <taxon>Heunggongvirae</taxon>
        <taxon>Uroviricota</taxon>
        <taxon>Caudoviricetes</taxon>
    </lineage>
</organism>
<name>A0A8S5S8G6_9CAUD</name>
<dbReference type="EMBL" id="BK032549">
    <property type="protein sequence ID" value="DAF47002.1"/>
    <property type="molecule type" value="Genomic_DNA"/>
</dbReference>
<protein>
    <submittedName>
        <fullName evidence="1">Uncharacterized protein</fullName>
    </submittedName>
</protein>
<accession>A0A8S5S8G6</accession>
<evidence type="ECO:0000313" key="1">
    <source>
        <dbReference type="EMBL" id="DAF47002.1"/>
    </source>
</evidence>